<evidence type="ECO:0000256" key="2">
    <source>
        <dbReference type="ARBA" id="ARBA00022692"/>
    </source>
</evidence>
<name>A0A5C3QMB3_9AGAR</name>
<dbReference type="AlphaFoldDB" id="A0A5C3QMB3"/>
<dbReference type="PANTHER" id="PTHR15549:SF30">
    <property type="entry name" value="MID2 DOMAIN-CONTAINING PROTEIN"/>
    <property type="match status" value="1"/>
</dbReference>
<reference evidence="7 8" key="1">
    <citation type="journal article" date="2019" name="Nat. Ecol. Evol.">
        <title>Megaphylogeny resolves global patterns of mushroom evolution.</title>
        <authorList>
            <person name="Varga T."/>
            <person name="Krizsan K."/>
            <person name="Foldi C."/>
            <person name="Dima B."/>
            <person name="Sanchez-Garcia M."/>
            <person name="Sanchez-Ramirez S."/>
            <person name="Szollosi G.J."/>
            <person name="Szarkandi J.G."/>
            <person name="Papp V."/>
            <person name="Albert L."/>
            <person name="Andreopoulos W."/>
            <person name="Angelini C."/>
            <person name="Antonin V."/>
            <person name="Barry K.W."/>
            <person name="Bougher N.L."/>
            <person name="Buchanan P."/>
            <person name="Buyck B."/>
            <person name="Bense V."/>
            <person name="Catcheside P."/>
            <person name="Chovatia M."/>
            <person name="Cooper J."/>
            <person name="Damon W."/>
            <person name="Desjardin D."/>
            <person name="Finy P."/>
            <person name="Geml J."/>
            <person name="Haridas S."/>
            <person name="Hughes K."/>
            <person name="Justo A."/>
            <person name="Karasinski D."/>
            <person name="Kautmanova I."/>
            <person name="Kiss B."/>
            <person name="Kocsube S."/>
            <person name="Kotiranta H."/>
            <person name="LaButti K.M."/>
            <person name="Lechner B.E."/>
            <person name="Liimatainen K."/>
            <person name="Lipzen A."/>
            <person name="Lukacs Z."/>
            <person name="Mihaltcheva S."/>
            <person name="Morgado L.N."/>
            <person name="Niskanen T."/>
            <person name="Noordeloos M.E."/>
            <person name="Ohm R.A."/>
            <person name="Ortiz-Santana B."/>
            <person name="Ovrebo C."/>
            <person name="Racz N."/>
            <person name="Riley R."/>
            <person name="Savchenko A."/>
            <person name="Shiryaev A."/>
            <person name="Soop K."/>
            <person name="Spirin V."/>
            <person name="Szebenyi C."/>
            <person name="Tomsovsky M."/>
            <person name="Tulloss R.E."/>
            <person name="Uehling J."/>
            <person name="Grigoriev I.V."/>
            <person name="Vagvolgyi C."/>
            <person name="Papp T."/>
            <person name="Martin F.M."/>
            <person name="Miettinen O."/>
            <person name="Hibbett D.S."/>
            <person name="Nagy L.G."/>
        </authorList>
    </citation>
    <scope>NUCLEOTIDE SEQUENCE [LARGE SCALE GENOMIC DNA]</scope>
    <source>
        <strain evidence="7 8">CBS 309.79</strain>
    </source>
</reference>
<protein>
    <recommendedName>
        <fullName evidence="9">REJ domain-containing protein</fullName>
    </recommendedName>
</protein>
<accession>A0A5C3QMB3</accession>
<keyword evidence="4 6" id="KW-0472">Membrane</keyword>
<comment type="subcellular location">
    <subcellularLocation>
        <location evidence="1">Membrane</location>
        <topology evidence="1">Single-pass membrane protein</topology>
    </subcellularLocation>
</comment>
<feature type="compositionally biased region" description="Pro residues" evidence="5">
    <location>
        <begin position="7"/>
        <end position="29"/>
    </location>
</feature>
<sequence>MSDPTTDLPPPPSTSDPITSPPTSEPTAPPSSSEDPEPSTSDPPPPESSSSEPPPPESSSSESSGQPPESTSTTESSAAESSSETTLSETSLSVSASDIIFTSDGSTFTSTRYSTLTLQPGETATVPVNNDTEFSSSSTNTGAIAGGVVGGVAALVIIAIIVAFILRRRRRRHLEDEFDGNFDPANVEGSAGAHNKRHTHMGDGGAATLPRVDLLDGEDDNPRPGMAEQPYSAHPSVVHPQYTGSSGGMSNAAYAGAGAAGAYGAGAALDPRMQAYYNGGNHSPAPASVNSRYTHSTDPHYGHPPAGFVNPMSFPQPHSQQHPANITPGHQGYNNPGQASLRPESGLYPSTGPTAAAAGGVTGARMSKEREALGGYQRANPSDNSGPLANPYSRDASPDQAANNTKTNSEDVLIHQDAGRISDEEARRERNQRSEIPPTYDSLDMSRRA</sequence>
<evidence type="ECO:0000256" key="4">
    <source>
        <dbReference type="ARBA" id="ARBA00023136"/>
    </source>
</evidence>
<keyword evidence="2 6" id="KW-0812">Transmembrane</keyword>
<feature type="region of interest" description="Disordered" evidence="5">
    <location>
        <begin position="1"/>
        <end position="93"/>
    </location>
</feature>
<evidence type="ECO:0000256" key="1">
    <source>
        <dbReference type="ARBA" id="ARBA00004167"/>
    </source>
</evidence>
<dbReference type="GO" id="GO:0071944">
    <property type="term" value="C:cell periphery"/>
    <property type="evidence" value="ECO:0007669"/>
    <property type="project" value="UniProtKB-ARBA"/>
</dbReference>
<evidence type="ECO:0000313" key="7">
    <source>
        <dbReference type="EMBL" id="TFL02667.1"/>
    </source>
</evidence>
<dbReference type="GO" id="GO:0016020">
    <property type="term" value="C:membrane"/>
    <property type="evidence" value="ECO:0007669"/>
    <property type="project" value="UniProtKB-SubCell"/>
</dbReference>
<dbReference type="STRING" id="1884261.A0A5C3QMB3"/>
<dbReference type="PANTHER" id="PTHR15549">
    <property type="entry name" value="PAIRED IMMUNOGLOBULIN-LIKE TYPE 2 RECEPTOR"/>
    <property type="match status" value="1"/>
</dbReference>
<evidence type="ECO:0008006" key="9">
    <source>
        <dbReference type="Google" id="ProtNLM"/>
    </source>
</evidence>
<dbReference type="InterPro" id="IPR051694">
    <property type="entry name" value="Immunoregulatory_rcpt-like"/>
</dbReference>
<dbReference type="EMBL" id="ML178822">
    <property type="protein sequence ID" value="TFL02667.1"/>
    <property type="molecule type" value="Genomic_DNA"/>
</dbReference>
<evidence type="ECO:0000256" key="3">
    <source>
        <dbReference type="ARBA" id="ARBA00022989"/>
    </source>
</evidence>
<feature type="region of interest" description="Disordered" evidence="5">
    <location>
        <begin position="217"/>
        <end position="244"/>
    </location>
</feature>
<dbReference type="OrthoDB" id="3263231at2759"/>
<feature type="compositionally biased region" description="Pro residues" evidence="5">
    <location>
        <begin position="41"/>
        <end position="57"/>
    </location>
</feature>
<gene>
    <name evidence="7" type="ORF">BDV98DRAFT_655575</name>
</gene>
<evidence type="ECO:0000256" key="5">
    <source>
        <dbReference type="SAM" id="MobiDB-lite"/>
    </source>
</evidence>
<feature type="compositionally biased region" description="Basic and acidic residues" evidence="5">
    <location>
        <begin position="408"/>
        <end position="433"/>
    </location>
</feature>
<feature type="compositionally biased region" description="Low complexity" evidence="5">
    <location>
        <begin position="58"/>
        <end position="93"/>
    </location>
</feature>
<proteinExistence type="predicted"/>
<evidence type="ECO:0000256" key="6">
    <source>
        <dbReference type="SAM" id="Phobius"/>
    </source>
</evidence>
<keyword evidence="3 6" id="KW-1133">Transmembrane helix</keyword>
<organism evidence="7 8">
    <name type="scientific">Pterulicium gracile</name>
    <dbReference type="NCBI Taxonomy" id="1884261"/>
    <lineage>
        <taxon>Eukaryota</taxon>
        <taxon>Fungi</taxon>
        <taxon>Dikarya</taxon>
        <taxon>Basidiomycota</taxon>
        <taxon>Agaricomycotina</taxon>
        <taxon>Agaricomycetes</taxon>
        <taxon>Agaricomycetidae</taxon>
        <taxon>Agaricales</taxon>
        <taxon>Pleurotineae</taxon>
        <taxon>Pterulaceae</taxon>
        <taxon>Pterulicium</taxon>
    </lineage>
</organism>
<feature type="region of interest" description="Disordered" evidence="5">
    <location>
        <begin position="287"/>
        <end position="449"/>
    </location>
</feature>
<evidence type="ECO:0000313" key="8">
    <source>
        <dbReference type="Proteomes" id="UP000305067"/>
    </source>
</evidence>
<keyword evidence="8" id="KW-1185">Reference proteome</keyword>
<feature type="transmembrane region" description="Helical" evidence="6">
    <location>
        <begin position="143"/>
        <end position="166"/>
    </location>
</feature>
<dbReference type="Gene3D" id="1.20.5.510">
    <property type="entry name" value="Single helix bin"/>
    <property type="match status" value="1"/>
</dbReference>
<dbReference type="Proteomes" id="UP000305067">
    <property type="component" value="Unassembled WGS sequence"/>
</dbReference>